<evidence type="ECO:0008006" key="3">
    <source>
        <dbReference type="Google" id="ProtNLM"/>
    </source>
</evidence>
<evidence type="ECO:0000313" key="1">
    <source>
        <dbReference type="EMBL" id="WOS78421.1"/>
    </source>
</evidence>
<reference evidence="1" key="2">
    <citation type="submission" date="2023-10" db="EMBL/GenBank/DDBJ databases">
        <title>Pathogen: clinical or host-associated sample.</title>
        <authorList>
            <person name="Hergert J."/>
            <person name="Casey R."/>
            <person name="Wagner J."/>
            <person name="Young E.L."/>
            <person name="Oakeson K.F."/>
        </authorList>
    </citation>
    <scope>NUCLEOTIDE SEQUENCE</scope>
    <source>
        <strain evidence="1">2021CK-01020</strain>
    </source>
</reference>
<organism evidence="1 2">
    <name type="scientific">Pseudomonas aeruginosa</name>
    <dbReference type="NCBI Taxonomy" id="287"/>
    <lineage>
        <taxon>Bacteria</taxon>
        <taxon>Pseudomonadati</taxon>
        <taxon>Pseudomonadota</taxon>
        <taxon>Gammaproteobacteria</taxon>
        <taxon>Pseudomonadales</taxon>
        <taxon>Pseudomonadaceae</taxon>
        <taxon>Pseudomonas</taxon>
    </lineage>
</organism>
<dbReference type="AlphaFoldDB" id="A0AAQ3R1R1"/>
<dbReference type="EMBL" id="CP136986">
    <property type="protein sequence ID" value="WOS78421.1"/>
    <property type="molecule type" value="Genomic_DNA"/>
</dbReference>
<evidence type="ECO:0000313" key="2">
    <source>
        <dbReference type="Proteomes" id="UP001297540"/>
    </source>
</evidence>
<dbReference type="Proteomes" id="UP001297540">
    <property type="component" value="Chromosome"/>
</dbReference>
<protein>
    <recommendedName>
        <fullName evidence="3">SinR-like protein</fullName>
    </recommendedName>
</protein>
<proteinExistence type="predicted"/>
<accession>A0AAQ3R1R1</accession>
<gene>
    <name evidence="1" type="ORF">L4V69_04595</name>
</gene>
<reference evidence="1" key="1">
    <citation type="submission" date="2023-06" db="EMBL/GenBank/DDBJ databases">
        <authorList>
            <consortium name="Clinical and Environmental Microbiology Branch: Whole genome sequencing antimicrobial resistance pathogens in the healthcare setting"/>
        </authorList>
    </citation>
    <scope>NUCLEOTIDE SEQUENCE</scope>
    <source>
        <strain evidence="1">2021CK-01020</strain>
    </source>
</reference>
<name>A0AAQ3R1R1_PSEAI</name>
<dbReference type="RefSeq" id="WP_003084165.1">
    <property type="nucleotide sequence ID" value="NZ_BSAW01000038.1"/>
</dbReference>
<sequence length="93" mass="10848">MKLYQIAYDLRKQRNYQGLYDRIKAYGTWCHALESTWIIATQQSAAQVRDNLRSAMDADDGLLVTRLQGDAAWFGLDAEKTQWLQNQYQRCEA</sequence>